<dbReference type="InParanoid" id="A0A317XJF4"/>
<evidence type="ECO:0000256" key="1">
    <source>
        <dbReference type="ARBA" id="ARBA00023002"/>
    </source>
</evidence>
<feature type="region of interest" description="Disordered" evidence="2">
    <location>
        <begin position="1"/>
        <end position="45"/>
    </location>
</feature>
<dbReference type="InterPro" id="IPR050268">
    <property type="entry name" value="NADH-dep_flavin_reductase"/>
</dbReference>
<evidence type="ECO:0000256" key="2">
    <source>
        <dbReference type="SAM" id="MobiDB-lite"/>
    </source>
</evidence>
<protein>
    <recommendedName>
        <fullName evidence="3">Flavin reductase like domain-containing protein</fullName>
    </recommendedName>
</protein>
<organism evidence="4 5">
    <name type="scientific">Testicularia cyperi</name>
    <dbReference type="NCBI Taxonomy" id="1882483"/>
    <lineage>
        <taxon>Eukaryota</taxon>
        <taxon>Fungi</taxon>
        <taxon>Dikarya</taxon>
        <taxon>Basidiomycota</taxon>
        <taxon>Ustilaginomycotina</taxon>
        <taxon>Ustilaginomycetes</taxon>
        <taxon>Ustilaginales</taxon>
        <taxon>Anthracoideaceae</taxon>
        <taxon>Testicularia</taxon>
    </lineage>
</organism>
<evidence type="ECO:0000313" key="5">
    <source>
        <dbReference type="Proteomes" id="UP000246740"/>
    </source>
</evidence>
<feature type="region of interest" description="Disordered" evidence="2">
    <location>
        <begin position="147"/>
        <end position="166"/>
    </location>
</feature>
<evidence type="ECO:0000313" key="4">
    <source>
        <dbReference type="EMBL" id="PWY97909.1"/>
    </source>
</evidence>
<dbReference type="InterPro" id="IPR002563">
    <property type="entry name" value="Flavin_Rdtase-like_dom"/>
</dbReference>
<feature type="compositionally biased region" description="Acidic residues" evidence="2">
    <location>
        <begin position="35"/>
        <end position="44"/>
    </location>
</feature>
<name>A0A317XJF4_9BASI</name>
<gene>
    <name evidence="4" type="ORF">BCV70DRAFT_202400</name>
</gene>
<sequence>MRTSAQPVALVNTFLPPEHAKSATRTRSSDKDTTPDPDPDDESEERWIHGATLSSFSSISLQPPLISFAIRTPSRLSDSLKHAYLQSKDAASRPTSEPFPSPSSSSSLSSEGEQNQPRPRKGHFILNLLAAEQVDLAGTYARPGLDPLRYPLPPPTSSSNDSSTRHPLLQHPVTPTAEAAGIPRLDDALGSFTCAVVDAINLASYSPTVAPAAADPHSNAHAHAHAPESSILYIAQILNVYKGSGSTPLLYCNQKFVKPAHGI</sequence>
<dbReference type="Pfam" id="PF01613">
    <property type="entry name" value="Flavin_Reduct"/>
    <property type="match status" value="2"/>
</dbReference>
<dbReference type="Proteomes" id="UP000246740">
    <property type="component" value="Unassembled WGS sequence"/>
</dbReference>
<dbReference type="GO" id="GO:0010181">
    <property type="term" value="F:FMN binding"/>
    <property type="evidence" value="ECO:0007669"/>
    <property type="project" value="InterPro"/>
</dbReference>
<dbReference type="AlphaFoldDB" id="A0A317XJF4"/>
<dbReference type="OrthoDB" id="2015405at2759"/>
<accession>A0A317XJF4</accession>
<feature type="compositionally biased region" description="Low complexity" evidence="2">
    <location>
        <begin position="92"/>
        <end position="110"/>
    </location>
</feature>
<reference evidence="4 5" key="1">
    <citation type="journal article" date="2018" name="Mol. Biol. Evol.">
        <title>Broad Genomic Sampling Reveals a Smut Pathogenic Ancestry of the Fungal Clade Ustilaginomycotina.</title>
        <authorList>
            <person name="Kijpornyongpan T."/>
            <person name="Mondo S.J."/>
            <person name="Barry K."/>
            <person name="Sandor L."/>
            <person name="Lee J."/>
            <person name="Lipzen A."/>
            <person name="Pangilinan J."/>
            <person name="LaButti K."/>
            <person name="Hainaut M."/>
            <person name="Henrissat B."/>
            <person name="Grigoriev I.V."/>
            <person name="Spatafora J.W."/>
            <person name="Aime M.C."/>
        </authorList>
    </citation>
    <scope>NUCLEOTIDE SEQUENCE [LARGE SCALE GENOMIC DNA]</scope>
    <source>
        <strain evidence="4 5">MCA 3645</strain>
    </source>
</reference>
<proteinExistence type="predicted"/>
<dbReference type="PANTHER" id="PTHR30466:SF1">
    <property type="entry name" value="FMN REDUCTASE (NADH) RUTF"/>
    <property type="match status" value="1"/>
</dbReference>
<dbReference type="SUPFAM" id="SSF50475">
    <property type="entry name" value="FMN-binding split barrel"/>
    <property type="match status" value="1"/>
</dbReference>
<keyword evidence="5" id="KW-1185">Reference proteome</keyword>
<evidence type="ECO:0000259" key="3">
    <source>
        <dbReference type="SMART" id="SM00903"/>
    </source>
</evidence>
<dbReference type="SMART" id="SM00903">
    <property type="entry name" value="Flavin_Reduct"/>
    <property type="match status" value="1"/>
</dbReference>
<feature type="domain" description="Flavin reductase like" evidence="3">
    <location>
        <begin position="1"/>
        <end position="258"/>
    </location>
</feature>
<feature type="compositionally biased region" description="Low complexity" evidence="2">
    <location>
        <begin position="157"/>
        <end position="166"/>
    </location>
</feature>
<dbReference type="InterPro" id="IPR012349">
    <property type="entry name" value="Split_barrel_FMN-bd"/>
</dbReference>
<dbReference type="Gene3D" id="2.30.110.10">
    <property type="entry name" value="Electron Transport, Fmn-binding Protein, Chain A"/>
    <property type="match status" value="1"/>
</dbReference>
<keyword evidence="1" id="KW-0560">Oxidoreductase</keyword>
<dbReference type="EMBL" id="KZ819201">
    <property type="protein sequence ID" value="PWY97909.1"/>
    <property type="molecule type" value="Genomic_DNA"/>
</dbReference>
<dbReference type="PANTHER" id="PTHR30466">
    <property type="entry name" value="FLAVIN REDUCTASE"/>
    <property type="match status" value="1"/>
</dbReference>
<dbReference type="STRING" id="1882483.A0A317XJF4"/>
<feature type="region of interest" description="Disordered" evidence="2">
    <location>
        <begin position="87"/>
        <end position="119"/>
    </location>
</feature>
<dbReference type="GO" id="GO:0042602">
    <property type="term" value="F:riboflavin reductase (NADPH) activity"/>
    <property type="evidence" value="ECO:0007669"/>
    <property type="project" value="TreeGrafter"/>
</dbReference>